<dbReference type="Proteomes" id="UP001156870">
    <property type="component" value="Unassembled WGS sequence"/>
</dbReference>
<sequence length="57" mass="6673">MSAMRFNPGSMDNSTFPLNKLIAITQDKKVQKKTFYNDIQKVMVIRIKRCESSYRLS</sequence>
<gene>
    <name evidence="1" type="ORF">GCM10007877_04900</name>
</gene>
<protein>
    <submittedName>
        <fullName evidence="1">Uncharacterized protein</fullName>
    </submittedName>
</protein>
<proteinExistence type="predicted"/>
<reference evidence="1 2" key="1">
    <citation type="journal article" date="2014" name="Int. J. Syst. Evol. Microbiol.">
        <title>Complete genome sequence of Corynebacterium casei LMG S-19264T (=DSM 44701T), isolated from a smear-ripened cheese.</title>
        <authorList>
            <consortium name="US DOE Joint Genome Institute (JGI-PGF)"/>
            <person name="Walter F."/>
            <person name="Albersmeier A."/>
            <person name="Kalinowski J."/>
            <person name="Ruckert C."/>
        </authorList>
    </citation>
    <scope>NUCLEOTIDE SEQUENCE [LARGE SCALE GENOMIC DNA]</scope>
    <source>
        <strain evidence="1 2">NBRC 110095</strain>
    </source>
</reference>
<dbReference type="EMBL" id="BSPD01000019">
    <property type="protein sequence ID" value="GLS24776.1"/>
    <property type="molecule type" value="Genomic_DNA"/>
</dbReference>
<accession>A0AA37T6X0</accession>
<dbReference type="AlphaFoldDB" id="A0AA37T6X0"/>
<organism evidence="1 2">
    <name type="scientific">Marinibactrum halimedae</name>
    <dbReference type="NCBI Taxonomy" id="1444977"/>
    <lineage>
        <taxon>Bacteria</taxon>
        <taxon>Pseudomonadati</taxon>
        <taxon>Pseudomonadota</taxon>
        <taxon>Gammaproteobacteria</taxon>
        <taxon>Cellvibrionales</taxon>
        <taxon>Cellvibrionaceae</taxon>
        <taxon>Marinibactrum</taxon>
    </lineage>
</organism>
<evidence type="ECO:0000313" key="1">
    <source>
        <dbReference type="EMBL" id="GLS24776.1"/>
    </source>
</evidence>
<name>A0AA37T6X0_9GAMM</name>
<comment type="caution">
    <text evidence="1">The sequence shown here is derived from an EMBL/GenBank/DDBJ whole genome shotgun (WGS) entry which is preliminary data.</text>
</comment>
<evidence type="ECO:0000313" key="2">
    <source>
        <dbReference type="Proteomes" id="UP001156870"/>
    </source>
</evidence>
<keyword evidence="2" id="KW-1185">Reference proteome</keyword>